<protein>
    <recommendedName>
        <fullName evidence="4">Stage III sporulation protein AB</fullName>
    </recommendedName>
</protein>
<dbReference type="PIRSF" id="PIRSF021435">
    <property type="entry name" value="SpoIIIAB"/>
    <property type="match status" value="1"/>
</dbReference>
<gene>
    <name evidence="2" type="ORF">caldi_09620</name>
</gene>
<keyword evidence="1" id="KW-0175">Coiled coil</keyword>
<evidence type="ECO:0000313" key="2">
    <source>
        <dbReference type="EMBL" id="BDG59872.1"/>
    </source>
</evidence>
<reference evidence="2" key="1">
    <citation type="submission" date="2022-03" db="EMBL/GenBank/DDBJ databases">
        <title>Complete genome sequence of Caldinitratiruptor microaerophilus.</title>
        <authorList>
            <person name="Mukaiyama R."/>
            <person name="Nishiyama T."/>
            <person name="Ueda K."/>
        </authorList>
    </citation>
    <scope>NUCLEOTIDE SEQUENCE</scope>
    <source>
        <strain evidence="2">JCM 16183</strain>
    </source>
</reference>
<sequence>MLLRLLGAGAVFCAGAAIGWQLAQPLRRRPEELRSLAAGLALLETEIAYGATPLPAALERAASAGPPAAALYGRAAALCRQGRLPSEALEEALAELYANSSLTAADRQALSLLARVLGASDRADQARHLRLCRERLAAAEAQAEAERQRHERVYRQLGLAAGAAAAILLL</sequence>
<dbReference type="RefSeq" id="WP_264843956.1">
    <property type="nucleotide sequence ID" value="NZ_AP025628.1"/>
</dbReference>
<evidence type="ECO:0000313" key="3">
    <source>
        <dbReference type="Proteomes" id="UP001163687"/>
    </source>
</evidence>
<evidence type="ECO:0000256" key="1">
    <source>
        <dbReference type="SAM" id="Coils"/>
    </source>
</evidence>
<feature type="coiled-coil region" evidence="1">
    <location>
        <begin position="129"/>
        <end position="156"/>
    </location>
</feature>
<organism evidence="2 3">
    <name type="scientific">Caldinitratiruptor microaerophilus</name>
    <dbReference type="NCBI Taxonomy" id="671077"/>
    <lineage>
        <taxon>Bacteria</taxon>
        <taxon>Bacillati</taxon>
        <taxon>Bacillota</taxon>
        <taxon>Clostridia</taxon>
        <taxon>Eubacteriales</taxon>
        <taxon>Symbiobacteriaceae</taxon>
        <taxon>Caldinitratiruptor</taxon>
    </lineage>
</organism>
<dbReference type="EMBL" id="AP025628">
    <property type="protein sequence ID" value="BDG59872.1"/>
    <property type="molecule type" value="Genomic_DNA"/>
</dbReference>
<dbReference type="InterPro" id="IPR014198">
    <property type="entry name" value="Spore_III_AB"/>
</dbReference>
<dbReference type="KEGG" id="cmic:caldi_09620"/>
<keyword evidence="3" id="KW-1185">Reference proteome</keyword>
<proteinExistence type="predicted"/>
<name>A0AA35CIW4_9FIRM</name>
<dbReference type="AlphaFoldDB" id="A0AA35CIW4"/>
<dbReference type="Proteomes" id="UP001163687">
    <property type="component" value="Chromosome"/>
</dbReference>
<accession>A0AA35CIW4</accession>
<evidence type="ECO:0008006" key="4">
    <source>
        <dbReference type="Google" id="ProtNLM"/>
    </source>
</evidence>
<dbReference type="Pfam" id="PF09548">
    <property type="entry name" value="Spore_III_AB"/>
    <property type="match status" value="1"/>
</dbReference>